<keyword evidence="4 16" id="KW-0479">Metal-binding</keyword>
<feature type="region of interest" description="Disordered" evidence="18">
    <location>
        <begin position="786"/>
        <end position="838"/>
    </location>
</feature>
<evidence type="ECO:0000256" key="11">
    <source>
        <dbReference type="ARBA" id="ARBA00023157"/>
    </source>
</evidence>
<dbReference type="GO" id="GO:0002062">
    <property type="term" value="P:chondrocyte differentiation"/>
    <property type="evidence" value="ECO:0007669"/>
    <property type="project" value="UniProtKB-ARBA"/>
</dbReference>
<dbReference type="GO" id="GO:0005576">
    <property type="term" value="C:extracellular region"/>
    <property type="evidence" value="ECO:0007669"/>
    <property type="project" value="UniProtKB-SubCell"/>
</dbReference>
<keyword evidence="5" id="KW-0732">Signal</keyword>
<evidence type="ECO:0000313" key="20">
    <source>
        <dbReference type="EMBL" id="KAK7808751.1"/>
    </source>
</evidence>
<dbReference type="InterPro" id="IPR013273">
    <property type="entry name" value="ADAMTS/ADAMTS-like"/>
</dbReference>
<dbReference type="Pfam" id="PF00090">
    <property type="entry name" value="TSP_1"/>
    <property type="match status" value="1"/>
</dbReference>
<organism evidence="20 21">
    <name type="scientific">Myodes glareolus</name>
    <name type="common">Bank vole</name>
    <name type="synonym">Clethrionomys glareolus</name>
    <dbReference type="NCBI Taxonomy" id="447135"/>
    <lineage>
        <taxon>Eukaryota</taxon>
        <taxon>Metazoa</taxon>
        <taxon>Chordata</taxon>
        <taxon>Craniata</taxon>
        <taxon>Vertebrata</taxon>
        <taxon>Euteleostomi</taxon>
        <taxon>Mammalia</taxon>
        <taxon>Eutheria</taxon>
        <taxon>Euarchontoglires</taxon>
        <taxon>Glires</taxon>
        <taxon>Rodentia</taxon>
        <taxon>Myomorpha</taxon>
        <taxon>Muroidea</taxon>
        <taxon>Cricetidae</taxon>
        <taxon>Arvicolinae</taxon>
        <taxon>Myodes</taxon>
    </lineage>
</organism>
<dbReference type="PRINTS" id="PR01857">
    <property type="entry name" value="ADAMTSFAMILY"/>
</dbReference>
<comment type="subunit">
    <text evidence="13">Interacts with COMP.</text>
</comment>
<dbReference type="PANTHER" id="PTHR13723">
    <property type="entry name" value="ADAMTS A DISINTEGRIN AND METALLOPROTEASE WITH THROMBOSPONDIN MOTIFS PROTEASE"/>
    <property type="match status" value="1"/>
</dbReference>
<evidence type="ECO:0000256" key="8">
    <source>
        <dbReference type="ARBA" id="ARBA00022833"/>
    </source>
</evidence>
<dbReference type="SUPFAM" id="SSF82895">
    <property type="entry name" value="TSP-1 type 1 repeat"/>
    <property type="match status" value="7"/>
</dbReference>
<feature type="compositionally biased region" description="Polar residues" evidence="18">
    <location>
        <begin position="943"/>
        <end position="952"/>
    </location>
</feature>
<keyword evidence="6" id="KW-0677">Repeat</keyword>
<feature type="non-terminal residue" evidence="20">
    <location>
        <position position="1376"/>
    </location>
</feature>
<feature type="region of interest" description="Disordered" evidence="18">
    <location>
        <begin position="873"/>
        <end position="952"/>
    </location>
</feature>
<keyword evidence="16" id="KW-0106">Calcium</keyword>
<keyword evidence="11 17" id="KW-1015">Disulfide bond</keyword>
<dbReference type="FunFam" id="2.20.100.10:FF:000001">
    <property type="entry name" value="semaphorin-5A isoform X1"/>
    <property type="match status" value="1"/>
</dbReference>
<dbReference type="Gene3D" id="2.20.100.10">
    <property type="entry name" value="Thrombospondin type-1 (TSP1) repeat"/>
    <property type="match status" value="7"/>
</dbReference>
<evidence type="ECO:0000256" key="10">
    <source>
        <dbReference type="ARBA" id="ARBA00023145"/>
    </source>
</evidence>
<dbReference type="Proteomes" id="UP001488838">
    <property type="component" value="Unassembled WGS sequence"/>
</dbReference>
<proteinExistence type="predicted"/>
<feature type="compositionally biased region" description="Polar residues" evidence="18">
    <location>
        <begin position="910"/>
        <end position="919"/>
    </location>
</feature>
<comment type="subcellular location">
    <subcellularLocation>
        <location evidence="2">Secreted</location>
    </subcellularLocation>
</comment>
<dbReference type="GO" id="GO:0004222">
    <property type="term" value="F:metalloendopeptidase activity"/>
    <property type="evidence" value="ECO:0007669"/>
    <property type="project" value="TreeGrafter"/>
</dbReference>
<feature type="disulfide bond" evidence="17">
    <location>
        <begin position="194"/>
        <end position="231"/>
    </location>
</feature>
<dbReference type="Pfam" id="PF19030">
    <property type="entry name" value="TSP1_ADAMTS"/>
    <property type="match status" value="6"/>
</dbReference>
<evidence type="ECO:0000259" key="19">
    <source>
        <dbReference type="PROSITE" id="PS50900"/>
    </source>
</evidence>
<keyword evidence="3" id="KW-0964">Secreted</keyword>
<dbReference type="InterPro" id="IPR010294">
    <property type="entry name" value="ADAMTS_spacer1"/>
</dbReference>
<keyword evidence="8" id="KW-0862">Zinc</keyword>
<evidence type="ECO:0000313" key="21">
    <source>
        <dbReference type="Proteomes" id="UP001488838"/>
    </source>
</evidence>
<keyword evidence="21" id="KW-1185">Reference proteome</keyword>
<dbReference type="Pfam" id="PF05986">
    <property type="entry name" value="ADAMTS_spacer1"/>
    <property type="match status" value="1"/>
</dbReference>
<dbReference type="Gene3D" id="3.40.1620.60">
    <property type="match status" value="1"/>
</dbReference>
<feature type="disulfide bond" evidence="17">
    <location>
        <begin position="136"/>
        <end position="166"/>
    </location>
</feature>
<gene>
    <name evidence="20" type="ORF">U0070_024557</name>
</gene>
<feature type="binding site" evidence="16">
    <location>
        <position position="94"/>
    </location>
    <ligand>
        <name>Ca(2+)</name>
        <dbReference type="ChEBI" id="CHEBI:29108"/>
        <label>1</label>
    </ligand>
</feature>
<feature type="disulfide bond" evidence="17">
    <location>
        <begin position="118"/>
        <end position="141"/>
    </location>
</feature>
<dbReference type="Gene3D" id="2.60.120.830">
    <property type="match status" value="1"/>
</dbReference>
<dbReference type="InterPro" id="IPR036383">
    <property type="entry name" value="TSP1_rpt_sf"/>
</dbReference>
<dbReference type="PROSITE" id="PS50092">
    <property type="entry name" value="TSP1"/>
    <property type="match status" value="7"/>
</dbReference>
<keyword evidence="9" id="KW-0654">Proteoglycan</keyword>
<dbReference type="InterPro" id="IPR041645">
    <property type="entry name" value="ADAMTS_CR_2"/>
</dbReference>
<feature type="disulfide bond" evidence="17">
    <location>
        <begin position="209"/>
        <end position="221"/>
    </location>
</feature>
<protein>
    <recommendedName>
        <fullName evidence="14">A disintegrin and metalloproteinase with thrombospondin motifs 7</fullName>
    </recommendedName>
</protein>
<dbReference type="InterPro" id="IPR045371">
    <property type="entry name" value="ADAMTS_CR_3"/>
</dbReference>
<feature type="disulfide bond" evidence="17">
    <location>
        <begin position="198"/>
        <end position="236"/>
    </location>
</feature>
<sequence>ACAKACNGGGVFVSGRELQVAERSLQDCLARLGPHDGLTRWKTVSFSPFPQVPPALLFHPGLSWVSGCTLARRDLTLPFHPIFHSRGWGLCLDDSPAKDVIDFPSVLPGVLYDVNHQCRLQYGAYSVFCEDMDNVCHTLWCSVGTTCHSKLDAAVDGTRCGKNKWCLNGECVPEGFQPEAVDGGWSGWSAWSVCSRSCGVGVRSAERQCTQPVPKHRGKYCVGERKRFRLCNLPACPAGRPSFRHTQCSQFDAMLYKGQLHTWVPVVNDENPCELHCRPSKHSSTEKLRDAVVDGTPCYQGRVSRDICINGICKNVGCDFEIDSGAVEDRCGVCQGNGSTCHTVSRTFEEAEGLGYVDIGLIPAGAREILIEEVAEAANFLALRSEDPDKYFLNGGWTIQWNGDYQVAGTTFTYARTGNWENLTSPGPTSEPVWIQLLFQESNPGVHYKYTIHRDSHDETQLPEFSWHYGPWSKCTVTCGTGVQRQSLYCMERQAGLVDEEHCEHLDRPDDRQRKCSEEPCPPRQACCPPPDFQFLGVLLFPLHRDPGTSGEESKQLSSIHGLGLTLECPWAASANRDALDHSLCATVYLVQVPGDRVVVGRGVAAVFQILQTWSVGLDEQRALEPLACAHLPRPLTETPCNQYVPCPSTWGVGNWSQCSVTCGAGIRQRSALCINDTDVPCKEVERPVTEVTCLLPPCPRPMYMTGTDGSGSGSSSPELFNEVDFIPHRPAPRPSPASSPKPASISNAIDEEDLELDPPGPVFVDDFYYDYNFINFHEDLSYGSFEEPHPDPVDSGGWTASPHIRSTEPTSDAPVPTSGTPGVKEEGLLGAWSPSPSLIQASHPPPVFLEQTPVNPLANFLSEDDIPMEVPEVGLPSLPWPPASADGMATPVAPGNPDELLVREDRQDQSPTPWSNRNKVSKDENTLGHTSPALPHSPIPTQPSSFYISTIQASPGPDVVEEWTEGPVAWDSVSEGDLKPVHGEQWPTVEVVPPLLHPLATVPSIWDRDSPMEPGTPTFSAPELGSQNSKTLAFPGTSLWTAPTDLSSPGPGQPQPPNPEGTLSSVPLPRPAQETYTNSSKDPEIQPLQPSLVEDESPTDPLPGKNATWQVGNWSQCSTTCGLGATWRLVRCSSGRDEDCLPSSRPQPARHCHLRPCAAWRAGNWSKCSRNCGGGSSTRDVQCVDTRDLRPLRPFHCQPGPTKPPTRQLCGTQPCLSWYTSSWRECSEACGGGEQQRLVTCPEPGLCEESLRPNSTRPCNTHPCTQWVVGPWGQCSAPCGGGVQRRLVRCVNTQTGLAEEDNDQCGHEAWPESSRPCATEDCELVEQPRCERDRLSFSFCETLRLLGRCQLPTIRAQCCRSCPPLSRGVPSRGHQ</sequence>
<evidence type="ECO:0000256" key="16">
    <source>
        <dbReference type="PIRSR" id="PIRSR613273-2"/>
    </source>
</evidence>
<evidence type="ECO:0000256" key="15">
    <source>
        <dbReference type="ARBA" id="ARBA00093347"/>
    </source>
</evidence>
<evidence type="ECO:0000256" key="6">
    <source>
        <dbReference type="ARBA" id="ARBA00022737"/>
    </source>
</evidence>
<name>A0AAW0I2I5_MYOGA</name>
<evidence type="ECO:0000256" key="18">
    <source>
        <dbReference type="SAM" id="MobiDB-lite"/>
    </source>
</evidence>
<dbReference type="Pfam" id="PF17771">
    <property type="entry name" value="ADAMTS_CR_2"/>
    <property type="match status" value="1"/>
</dbReference>
<dbReference type="PANTHER" id="PTHR13723:SF142">
    <property type="entry name" value="A DISINTEGRIN AND METALLOPROTEINASE WITH THROMBOSPONDIN MOTIFS 7"/>
    <property type="match status" value="1"/>
</dbReference>
<dbReference type="GO" id="GO:0046872">
    <property type="term" value="F:metal ion binding"/>
    <property type="evidence" value="ECO:0007669"/>
    <property type="project" value="UniProtKB-KW"/>
</dbReference>
<dbReference type="FunFam" id="2.60.120.830:FF:000001">
    <property type="entry name" value="A disintegrin and metalloproteinase with thrombospondin motifs 1"/>
    <property type="match status" value="1"/>
</dbReference>
<evidence type="ECO:0000256" key="5">
    <source>
        <dbReference type="ARBA" id="ARBA00022729"/>
    </source>
</evidence>
<evidence type="ECO:0000256" key="12">
    <source>
        <dbReference type="ARBA" id="ARBA00023180"/>
    </source>
</evidence>
<dbReference type="GO" id="GO:0030199">
    <property type="term" value="P:collagen fibril organization"/>
    <property type="evidence" value="ECO:0007669"/>
    <property type="project" value="UniProtKB-ARBA"/>
</dbReference>
<dbReference type="GO" id="GO:0031012">
    <property type="term" value="C:extracellular matrix"/>
    <property type="evidence" value="ECO:0007669"/>
    <property type="project" value="TreeGrafter"/>
</dbReference>
<dbReference type="SMART" id="SM00209">
    <property type="entry name" value="TSP1"/>
    <property type="match status" value="7"/>
</dbReference>
<dbReference type="EMBL" id="JBBHLL010000231">
    <property type="protein sequence ID" value="KAK7808751.1"/>
    <property type="molecule type" value="Genomic_DNA"/>
</dbReference>
<evidence type="ECO:0000256" key="1">
    <source>
        <dbReference type="ARBA" id="ARBA00001947"/>
    </source>
</evidence>
<dbReference type="Pfam" id="PF19236">
    <property type="entry name" value="ADAMTS_CR_3"/>
    <property type="match status" value="1"/>
</dbReference>
<evidence type="ECO:0000256" key="3">
    <source>
        <dbReference type="ARBA" id="ARBA00022525"/>
    </source>
</evidence>
<evidence type="ECO:0000256" key="14">
    <source>
        <dbReference type="ARBA" id="ARBA00072804"/>
    </source>
</evidence>
<keyword evidence="12" id="KW-0325">Glycoprotein</keyword>
<feature type="region of interest" description="Disordered" evidence="18">
    <location>
        <begin position="1007"/>
        <end position="1110"/>
    </location>
</feature>
<accession>A0AAW0I2I5</accession>
<keyword evidence="7" id="KW-0378">Hydrolase</keyword>
<evidence type="ECO:0000256" key="4">
    <source>
        <dbReference type="ARBA" id="ARBA00022723"/>
    </source>
</evidence>
<feature type="compositionally biased region" description="Polar residues" evidence="18">
    <location>
        <begin position="1039"/>
        <end position="1048"/>
    </location>
</feature>
<evidence type="ECO:0000256" key="9">
    <source>
        <dbReference type="ARBA" id="ARBA00022974"/>
    </source>
</evidence>
<feature type="disulfide bond" evidence="17">
    <location>
        <begin position="160"/>
        <end position="171"/>
    </location>
</feature>
<dbReference type="PROSITE" id="PS50900">
    <property type="entry name" value="PLAC"/>
    <property type="match status" value="1"/>
</dbReference>
<dbReference type="GO" id="GO:0043931">
    <property type="term" value="P:ossification involved in bone maturation"/>
    <property type="evidence" value="ECO:0007669"/>
    <property type="project" value="UniProtKB-ARBA"/>
</dbReference>
<comment type="function">
    <text evidence="15">Metalloprotease. Was previously shown to degrade COMP. However, a later study found no activity against COMP.</text>
</comment>
<evidence type="ECO:0000256" key="2">
    <source>
        <dbReference type="ARBA" id="ARBA00004613"/>
    </source>
</evidence>
<dbReference type="InterPro" id="IPR010909">
    <property type="entry name" value="PLAC"/>
</dbReference>
<dbReference type="GO" id="GO:0006029">
    <property type="term" value="P:proteoglycan metabolic process"/>
    <property type="evidence" value="ECO:0007669"/>
    <property type="project" value="UniProtKB-ARBA"/>
</dbReference>
<comment type="caution">
    <text evidence="20">The sequence shown here is derived from an EMBL/GenBank/DDBJ whole genome shotgun (WGS) entry which is preliminary data.</text>
</comment>
<comment type="cofactor">
    <cofactor evidence="1">
        <name>Zn(2+)</name>
        <dbReference type="ChEBI" id="CHEBI:29105"/>
    </cofactor>
</comment>
<dbReference type="FunFam" id="2.20.100.10:FF:000098">
    <property type="entry name" value="A disintegrin and metalloproteinase with thrombospondin motifs 7"/>
    <property type="match status" value="1"/>
</dbReference>
<dbReference type="FunFam" id="2.20.100.10:FF:000005">
    <property type="entry name" value="ADAM metallopeptidase with thrombospondin type 1 motif 9"/>
    <property type="match status" value="3"/>
</dbReference>
<evidence type="ECO:0000256" key="13">
    <source>
        <dbReference type="ARBA" id="ARBA00062682"/>
    </source>
</evidence>
<evidence type="ECO:0000256" key="17">
    <source>
        <dbReference type="PIRSR" id="PIRSR613273-3"/>
    </source>
</evidence>
<feature type="binding site" evidence="16">
    <location>
        <position position="91"/>
    </location>
    <ligand>
        <name>Ca(2+)</name>
        <dbReference type="ChEBI" id="CHEBI:29108"/>
        <label>1</label>
    </ligand>
</feature>
<feature type="region of interest" description="Disordered" evidence="18">
    <location>
        <begin position="728"/>
        <end position="758"/>
    </location>
</feature>
<dbReference type="InterPro" id="IPR050439">
    <property type="entry name" value="ADAMTS_ADAMTS-like"/>
</dbReference>
<keyword evidence="10" id="KW-0865">Zymogen</keyword>
<feature type="domain" description="PLAC" evidence="19">
    <location>
        <begin position="1327"/>
        <end position="1367"/>
    </location>
</feature>
<dbReference type="InterPro" id="IPR000884">
    <property type="entry name" value="TSP1_rpt"/>
</dbReference>
<dbReference type="GO" id="GO:0006508">
    <property type="term" value="P:proteolysis"/>
    <property type="evidence" value="ECO:0007669"/>
    <property type="project" value="UniProtKB-ARBA"/>
</dbReference>
<reference evidence="20 21" key="1">
    <citation type="journal article" date="2023" name="bioRxiv">
        <title>Conserved and derived expression patterns and positive selection on dental genes reveal complex evolutionary context of ever-growing rodent molars.</title>
        <authorList>
            <person name="Calamari Z.T."/>
            <person name="Song A."/>
            <person name="Cohen E."/>
            <person name="Akter M."/>
            <person name="Roy R.D."/>
            <person name="Hallikas O."/>
            <person name="Christensen M.M."/>
            <person name="Li P."/>
            <person name="Marangoni P."/>
            <person name="Jernvall J."/>
            <person name="Klein O.D."/>
        </authorList>
    </citation>
    <scope>NUCLEOTIDE SEQUENCE [LARGE SCALE GENOMIC DNA]</scope>
    <source>
        <strain evidence="20">V071</strain>
    </source>
</reference>
<feature type="non-terminal residue" evidence="20">
    <location>
        <position position="1"/>
    </location>
</feature>
<feature type="disulfide bond" evidence="17">
    <location>
        <begin position="129"/>
        <end position="147"/>
    </location>
</feature>
<evidence type="ECO:0000256" key="7">
    <source>
        <dbReference type="ARBA" id="ARBA00022801"/>
    </source>
</evidence>
<feature type="binding site" evidence="16">
    <location>
        <position position="94"/>
    </location>
    <ligand>
        <name>Ca(2+)</name>
        <dbReference type="ChEBI" id="CHEBI:29108"/>
        <label>2</label>
    </ligand>
</feature>
<dbReference type="FunFam" id="3.40.1620.60:FF:000004">
    <property type="entry name" value="A disintegrin and metalloproteinase with thrombospondin motifs 12"/>
    <property type="match status" value="1"/>
</dbReference>